<keyword evidence="2 3" id="KW-0802">TPR repeat</keyword>
<keyword evidence="5" id="KW-1185">Reference proteome</keyword>
<sequence length="164" mass="17909">RSPRGTPPRRRPSSPRALRWMLPVDCIWPTEAGCKARLAIGDTAGALADADEATRIAPKFPQCHLLRGDALFAMGEYHSAEDAFARALDLDPSIRRSKSFKVSVEKCTLVLAFHGSNCSRVIQRCGLSILTLPCPGPLGKATGEACQCQQFIIVHTENCTCKMR</sequence>
<dbReference type="Gramene" id="AET2Gv21207700.4">
    <property type="protein sequence ID" value="AET2Gv21207700.4"/>
    <property type="gene ID" value="AET2Gv21207700"/>
</dbReference>
<reference evidence="4" key="5">
    <citation type="journal article" date="2021" name="G3 (Bethesda)">
        <title>Aegilops tauschii genome assembly Aet v5.0 features greater sequence contiguity and improved annotation.</title>
        <authorList>
            <person name="Wang L."/>
            <person name="Zhu T."/>
            <person name="Rodriguez J.C."/>
            <person name="Deal K.R."/>
            <person name="Dubcovsky J."/>
            <person name="McGuire P.E."/>
            <person name="Lux T."/>
            <person name="Spannagl M."/>
            <person name="Mayer K.F.X."/>
            <person name="Baldrich P."/>
            <person name="Meyers B.C."/>
            <person name="Huo N."/>
            <person name="Gu Y.Q."/>
            <person name="Zhou H."/>
            <person name="Devos K.M."/>
            <person name="Bennetzen J.L."/>
            <person name="Unver T."/>
            <person name="Budak H."/>
            <person name="Gulick P.J."/>
            <person name="Galiba G."/>
            <person name="Kalapos B."/>
            <person name="Nelson D.R."/>
            <person name="Li P."/>
            <person name="You F.M."/>
            <person name="Luo M.C."/>
            <person name="Dvorak J."/>
        </authorList>
    </citation>
    <scope>NUCLEOTIDE SEQUENCE [LARGE SCALE GENOMIC DNA]</scope>
    <source>
        <strain evidence="4">cv. AL8/78</strain>
    </source>
</reference>
<keyword evidence="1" id="KW-0677">Repeat</keyword>
<feature type="repeat" description="TPR" evidence="3">
    <location>
        <begin position="61"/>
        <end position="94"/>
    </location>
</feature>
<dbReference type="Pfam" id="PF07719">
    <property type="entry name" value="TPR_2"/>
    <property type="match status" value="1"/>
</dbReference>
<dbReference type="AlphaFoldDB" id="A0A453DEM8"/>
<evidence type="ECO:0000256" key="3">
    <source>
        <dbReference type="PROSITE-ProRule" id="PRU00339"/>
    </source>
</evidence>
<dbReference type="Proteomes" id="UP000015105">
    <property type="component" value="Chromosome 2D"/>
</dbReference>
<dbReference type="EnsemblPlants" id="AET2Gv21207700.4">
    <property type="protein sequence ID" value="AET2Gv21207700.4"/>
    <property type="gene ID" value="AET2Gv21207700"/>
</dbReference>
<evidence type="ECO:0000313" key="5">
    <source>
        <dbReference type="Proteomes" id="UP000015105"/>
    </source>
</evidence>
<dbReference type="InterPro" id="IPR019734">
    <property type="entry name" value="TPR_rpt"/>
</dbReference>
<dbReference type="PANTHER" id="PTHR47682:SF1">
    <property type="entry name" value="TETRATRICOPEPTIDE REPEAT (TPR)-CONTAINING PROTEIN"/>
    <property type="match status" value="1"/>
</dbReference>
<reference evidence="4" key="4">
    <citation type="submission" date="2019-03" db="UniProtKB">
        <authorList>
            <consortium name="EnsemblPlants"/>
        </authorList>
    </citation>
    <scope>IDENTIFICATION</scope>
</reference>
<reference evidence="5" key="2">
    <citation type="journal article" date="2017" name="Nat. Plants">
        <title>The Aegilops tauschii genome reveals multiple impacts of transposons.</title>
        <authorList>
            <person name="Zhao G."/>
            <person name="Zou C."/>
            <person name="Li K."/>
            <person name="Wang K."/>
            <person name="Li T."/>
            <person name="Gao L."/>
            <person name="Zhang X."/>
            <person name="Wang H."/>
            <person name="Yang Z."/>
            <person name="Liu X."/>
            <person name="Jiang W."/>
            <person name="Mao L."/>
            <person name="Kong X."/>
            <person name="Jiao Y."/>
            <person name="Jia J."/>
        </authorList>
    </citation>
    <scope>NUCLEOTIDE SEQUENCE [LARGE SCALE GENOMIC DNA]</scope>
    <source>
        <strain evidence="5">cv. AL8/78</strain>
    </source>
</reference>
<reference evidence="5" key="1">
    <citation type="journal article" date="2014" name="Science">
        <title>Ancient hybridizations among the ancestral genomes of bread wheat.</title>
        <authorList>
            <consortium name="International Wheat Genome Sequencing Consortium,"/>
            <person name="Marcussen T."/>
            <person name="Sandve S.R."/>
            <person name="Heier L."/>
            <person name="Spannagl M."/>
            <person name="Pfeifer M."/>
            <person name="Jakobsen K.S."/>
            <person name="Wulff B.B."/>
            <person name="Steuernagel B."/>
            <person name="Mayer K.F."/>
            <person name="Olsen O.A."/>
        </authorList>
    </citation>
    <scope>NUCLEOTIDE SEQUENCE [LARGE SCALE GENOMIC DNA]</scope>
    <source>
        <strain evidence="5">cv. AL8/78</strain>
    </source>
</reference>
<evidence type="ECO:0000256" key="2">
    <source>
        <dbReference type="ARBA" id="ARBA00022803"/>
    </source>
</evidence>
<evidence type="ECO:0000313" key="4">
    <source>
        <dbReference type="EnsemblPlants" id="AET2Gv21207700.4"/>
    </source>
</evidence>
<dbReference type="SUPFAM" id="SSF48452">
    <property type="entry name" value="TPR-like"/>
    <property type="match status" value="1"/>
</dbReference>
<dbReference type="InterPro" id="IPR013105">
    <property type="entry name" value="TPR_2"/>
</dbReference>
<dbReference type="SMART" id="SM00028">
    <property type="entry name" value="TPR"/>
    <property type="match status" value="1"/>
</dbReference>
<reference evidence="4" key="3">
    <citation type="journal article" date="2017" name="Nature">
        <title>Genome sequence of the progenitor of the wheat D genome Aegilops tauschii.</title>
        <authorList>
            <person name="Luo M.C."/>
            <person name="Gu Y.Q."/>
            <person name="Puiu D."/>
            <person name="Wang H."/>
            <person name="Twardziok S.O."/>
            <person name="Deal K.R."/>
            <person name="Huo N."/>
            <person name="Zhu T."/>
            <person name="Wang L."/>
            <person name="Wang Y."/>
            <person name="McGuire P.E."/>
            <person name="Liu S."/>
            <person name="Long H."/>
            <person name="Ramasamy R.K."/>
            <person name="Rodriguez J.C."/>
            <person name="Van S.L."/>
            <person name="Yuan L."/>
            <person name="Wang Z."/>
            <person name="Xia Z."/>
            <person name="Xiao L."/>
            <person name="Anderson O.D."/>
            <person name="Ouyang S."/>
            <person name="Liang Y."/>
            <person name="Zimin A.V."/>
            <person name="Pertea G."/>
            <person name="Qi P."/>
            <person name="Bennetzen J.L."/>
            <person name="Dai X."/>
            <person name="Dawson M.W."/>
            <person name="Muller H.G."/>
            <person name="Kugler K."/>
            <person name="Rivarola-Duarte L."/>
            <person name="Spannagl M."/>
            <person name="Mayer K.F.X."/>
            <person name="Lu F.H."/>
            <person name="Bevan M.W."/>
            <person name="Leroy P."/>
            <person name="Li P."/>
            <person name="You F.M."/>
            <person name="Sun Q."/>
            <person name="Liu Z."/>
            <person name="Lyons E."/>
            <person name="Wicker T."/>
            <person name="Salzberg S.L."/>
            <person name="Devos K.M."/>
            <person name="Dvorak J."/>
        </authorList>
    </citation>
    <scope>NUCLEOTIDE SEQUENCE [LARGE SCALE GENOMIC DNA]</scope>
    <source>
        <strain evidence="4">cv. AL8/78</strain>
    </source>
</reference>
<accession>A0A453DEM8</accession>
<organism evidence="4 5">
    <name type="scientific">Aegilops tauschii subsp. strangulata</name>
    <name type="common">Goatgrass</name>
    <dbReference type="NCBI Taxonomy" id="200361"/>
    <lineage>
        <taxon>Eukaryota</taxon>
        <taxon>Viridiplantae</taxon>
        <taxon>Streptophyta</taxon>
        <taxon>Embryophyta</taxon>
        <taxon>Tracheophyta</taxon>
        <taxon>Spermatophyta</taxon>
        <taxon>Magnoliopsida</taxon>
        <taxon>Liliopsida</taxon>
        <taxon>Poales</taxon>
        <taxon>Poaceae</taxon>
        <taxon>BOP clade</taxon>
        <taxon>Pooideae</taxon>
        <taxon>Triticodae</taxon>
        <taxon>Triticeae</taxon>
        <taxon>Triticinae</taxon>
        <taxon>Aegilops</taxon>
    </lineage>
</organism>
<proteinExistence type="predicted"/>
<evidence type="ECO:0000256" key="1">
    <source>
        <dbReference type="ARBA" id="ARBA00022737"/>
    </source>
</evidence>
<dbReference type="InterPro" id="IPR011990">
    <property type="entry name" value="TPR-like_helical_dom_sf"/>
</dbReference>
<protein>
    <submittedName>
        <fullName evidence="4">Uncharacterized protein</fullName>
    </submittedName>
</protein>
<dbReference type="PANTHER" id="PTHR47682">
    <property type="entry name" value="TETRATRICOPEPTIDE REPEAT (TPR)-CONTAINING PROTEIN"/>
    <property type="match status" value="1"/>
</dbReference>
<name>A0A453DEM8_AEGTS</name>
<dbReference type="Gene3D" id="1.25.40.10">
    <property type="entry name" value="Tetratricopeptide repeat domain"/>
    <property type="match status" value="1"/>
</dbReference>
<dbReference type="PROSITE" id="PS50005">
    <property type="entry name" value="TPR"/>
    <property type="match status" value="1"/>
</dbReference>